<keyword evidence="7" id="KW-1185">Reference proteome</keyword>
<dbReference type="Pfam" id="PF01477">
    <property type="entry name" value="PLAT"/>
    <property type="match status" value="1"/>
</dbReference>
<evidence type="ECO:0000313" key="6">
    <source>
        <dbReference type="EMBL" id="RLV63167.1"/>
    </source>
</evidence>
<feature type="domain" description="PLAT" evidence="2">
    <location>
        <begin position="43"/>
        <end position="159"/>
    </location>
</feature>
<dbReference type="GO" id="GO:0007605">
    <property type="term" value="P:sensory perception of sound"/>
    <property type="evidence" value="ECO:0007669"/>
    <property type="project" value="TreeGrafter"/>
</dbReference>
<comment type="caution">
    <text evidence="4">The sequence shown here is derived from an EMBL/GenBank/DDBJ whole genome shotgun (WGS) entry which is preliminary data.</text>
</comment>
<evidence type="ECO:0000313" key="3">
    <source>
        <dbReference type="EMBL" id="RLV63163.1"/>
    </source>
</evidence>
<dbReference type="Gene3D" id="2.60.60.20">
    <property type="entry name" value="PLAT/LH2 domain"/>
    <property type="match status" value="1"/>
</dbReference>
<feature type="non-terminal residue" evidence="4">
    <location>
        <position position="170"/>
    </location>
</feature>
<evidence type="ECO:0000313" key="7">
    <source>
        <dbReference type="Proteomes" id="UP000276834"/>
    </source>
</evidence>
<evidence type="ECO:0000313" key="5">
    <source>
        <dbReference type="EMBL" id="RLV63166.1"/>
    </source>
</evidence>
<dbReference type="AlphaFoldDB" id="A0A3L8Q765"/>
<dbReference type="CDD" id="cd01756">
    <property type="entry name" value="PLAT_repeat"/>
    <property type="match status" value="1"/>
</dbReference>
<accession>A0A3L8Q765</accession>
<name>A0A3L8Q765_CHLGU</name>
<sequence>VIIEDIGNKCVYQFPVGRWFALDEDDGKIQRDILVGGTEATGIVYNVAVVTGDIRGAGTNSKIHVILHGSKGLKNSGKIFLEGGEFERARTDLFNVEIAALLSPLSRVTIGHDNCGVSSGWFCEKVVVYCPFTGIEQTFPCGKWLDEDEGDGLIERELYEMVSLRQKRLK</sequence>
<dbReference type="InterPro" id="IPR001024">
    <property type="entry name" value="PLAT/LH2_dom"/>
</dbReference>
<comment type="caution">
    <text evidence="1">Lacks conserved residue(s) required for the propagation of feature annotation.</text>
</comment>
<dbReference type="PANTHER" id="PTHR45901">
    <property type="entry name" value="PROTEIN CBG12474"/>
    <property type="match status" value="1"/>
</dbReference>
<dbReference type="EMBL" id="QUSF01003615">
    <property type="protein sequence ID" value="RLV63166.1"/>
    <property type="molecule type" value="Genomic_DNA"/>
</dbReference>
<dbReference type="GO" id="GO:0032420">
    <property type="term" value="C:stereocilium"/>
    <property type="evidence" value="ECO:0007669"/>
    <property type="project" value="TreeGrafter"/>
</dbReference>
<gene>
    <name evidence="5" type="ORF">DV515_00018547</name>
    <name evidence="6" type="ORF">DV515_00018548</name>
    <name evidence="3" type="ORF">DV515_00018550</name>
    <name evidence="4" type="ORF">DV515_00018551</name>
</gene>
<dbReference type="OrthoDB" id="5322100at2759"/>
<protein>
    <recommendedName>
        <fullName evidence="2">PLAT domain-containing protein</fullName>
    </recommendedName>
</protein>
<proteinExistence type="predicted"/>
<dbReference type="InterPro" id="IPR036392">
    <property type="entry name" value="PLAT/LH2_dom_sf"/>
</dbReference>
<dbReference type="SMART" id="SM00308">
    <property type="entry name" value="LH2"/>
    <property type="match status" value="1"/>
</dbReference>
<evidence type="ECO:0000256" key="1">
    <source>
        <dbReference type="PROSITE-ProRule" id="PRU00152"/>
    </source>
</evidence>
<evidence type="ECO:0000259" key="2">
    <source>
        <dbReference type="PROSITE" id="PS50095"/>
    </source>
</evidence>
<dbReference type="EMBL" id="QUSF01003614">
    <property type="protein sequence ID" value="RLV63167.1"/>
    <property type="molecule type" value="Genomic_DNA"/>
</dbReference>
<dbReference type="EMBL" id="QUSF01003626">
    <property type="protein sequence ID" value="RLV63163.1"/>
    <property type="molecule type" value="Genomic_DNA"/>
</dbReference>
<evidence type="ECO:0000313" key="4">
    <source>
        <dbReference type="EMBL" id="RLV63164.1"/>
    </source>
</evidence>
<dbReference type="InterPro" id="IPR052970">
    <property type="entry name" value="Inner_ear_hair_cell_LOXHD"/>
</dbReference>
<organism evidence="4 7">
    <name type="scientific">Chloebia gouldiae</name>
    <name type="common">Gouldian finch</name>
    <name type="synonym">Erythrura gouldiae</name>
    <dbReference type="NCBI Taxonomy" id="44316"/>
    <lineage>
        <taxon>Eukaryota</taxon>
        <taxon>Metazoa</taxon>
        <taxon>Chordata</taxon>
        <taxon>Craniata</taxon>
        <taxon>Vertebrata</taxon>
        <taxon>Euteleostomi</taxon>
        <taxon>Archelosauria</taxon>
        <taxon>Archosauria</taxon>
        <taxon>Dinosauria</taxon>
        <taxon>Saurischia</taxon>
        <taxon>Theropoda</taxon>
        <taxon>Coelurosauria</taxon>
        <taxon>Aves</taxon>
        <taxon>Neognathae</taxon>
        <taxon>Neoaves</taxon>
        <taxon>Telluraves</taxon>
        <taxon>Australaves</taxon>
        <taxon>Passeriformes</taxon>
        <taxon>Passeroidea</taxon>
        <taxon>Passeridae</taxon>
        <taxon>Chloebia</taxon>
    </lineage>
</organism>
<dbReference type="PANTHER" id="PTHR45901:SF3">
    <property type="entry name" value="LIPOXYGENASE HOMOLOGY DOMAIN-CONTAINING PROTEIN 1"/>
    <property type="match status" value="1"/>
</dbReference>
<reference evidence="4" key="2">
    <citation type="submission" date="2018-08" db="EMBL/GenBank/DDBJ databases">
        <authorList>
            <person name="Sabatino S.J."/>
        </authorList>
    </citation>
    <scope>NUCLEOTIDE SEQUENCE</scope>
    <source>
        <strain evidence="4">Red01</strain>
        <tissue evidence="4">Muscle</tissue>
    </source>
</reference>
<dbReference type="Proteomes" id="UP000276834">
    <property type="component" value="Unassembled WGS sequence"/>
</dbReference>
<feature type="non-terminal residue" evidence="4">
    <location>
        <position position="1"/>
    </location>
</feature>
<dbReference type="EMBL" id="QUSF01003625">
    <property type="protein sequence ID" value="RLV63164.1"/>
    <property type="molecule type" value="Genomic_DNA"/>
</dbReference>
<dbReference type="PROSITE" id="PS50095">
    <property type="entry name" value="PLAT"/>
    <property type="match status" value="1"/>
</dbReference>
<reference evidence="4 7" key="1">
    <citation type="journal article" date="2018" name="Proc. R. Soc. B">
        <title>A non-coding region near Follistatin controls head colour polymorphism in the Gouldian finch.</title>
        <authorList>
            <person name="Toomey M.B."/>
            <person name="Marques C.I."/>
            <person name="Andrade P."/>
            <person name="Araujo P.M."/>
            <person name="Sabatino S."/>
            <person name="Gazda M.A."/>
            <person name="Afonso S."/>
            <person name="Lopes R.J."/>
            <person name="Corbo J.C."/>
            <person name="Carneiro M."/>
        </authorList>
    </citation>
    <scope>NUCLEOTIDE SEQUENCE [LARGE SCALE GENOMIC DNA]</scope>
    <source>
        <strain evidence="4">Red01</strain>
        <tissue evidence="4">Muscle</tissue>
    </source>
</reference>
<dbReference type="SUPFAM" id="SSF49723">
    <property type="entry name" value="Lipase/lipooxygenase domain (PLAT/LH2 domain)"/>
    <property type="match status" value="1"/>
</dbReference>